<dbReference type="GO" id="GO:0015648">
    <property type="term" value="F:lipid-linked peptidoglycan transporter activity"/>
    <property type="evidence" value="ECO:0007669"/>
    <property type="project" value="TreeGrafter"/>
</dbReference>
<evidence type="ECO:0000256" key="3">
    <source>
        <dbReference type="ARBA" id="ARBA00022960"/>
    </source>
</evidence>
<feature type="transmembrane region" description="Helical" evidence="6">
    <location>
        <begin position="215"/>
        <end position="231"/>
    </location>
</feature>
<feature type="transmembrane region" description="Helical" evidence="6">
    <location>
        <begin position="356"/>
        <end position="383"/>
    </location>
</feature>
<dbReference type="Proteomes" id="UP000321363">
    <property type="component" value="Unassembled WGS sequence"/>
</dbReference>
<feature type="transmembrane region" description="Helical" evidence="6">
    <location>
        <begin position="238"/>
        <end position="258"/>
    </location>
</feature>
<proteinExistence type="predicted"/>
<name>A0A5C6VJS1_9BACI</name>
<evidence type="ECO:0000256" key="1">
    <source>
        <dbReference type="ARBA" id="ARBA00004141"/>
    </source>
</evidence>
<dbReference type="GO" id="GO:0008360">
    <property type="term" value="P:regulation of cell shape"/>
    <property type="evidence" value="ECO:0007669"/>
    <property type="project" value="UniProtKB-KW"/>
</dbReference>
<evidence type="ECO:0000256" key="2">
    <source>
        <dbReference type="ARBA" id="ARBA00022692"/>
    </source>
</evidence>
<evidence type="ECO:0000256" key="6">
    <source>
        <dbReference type="SAM" id="Phobius"/>
    </source>
</evidence>
<feature type="transmembrane region" description="Helical" evidence="6">
    <location>
        <begin position="135"/>
        <end position="157"/>
    </location>
</feature>
<dbReference type="InterPro" id="IPR047928">
    <property type="entry name" value="Perm_prefix_1"/>
</dbReference>
<feature type="transmembrane region" description="Helical" evidence="6">
    <location>
        <begin position="319"/>
        <end position="344"/>
    </location>
</feature>
<dbReference type="PANTHER" id="PTHR30474">
    <property type="entry name" value="CELL CYCLE PROTEIN"/>
    <property type="match status" value="1"/>
</dbReference>
<dbReference type="EMBL" id="VOQF01000015">
    <property type="protein sequence ID" value="TXC85822.1"/>
    <property type="molecule type" value="Genomic_DNA"/>
</dbReference>
<dbReference type="Pfam" id="PF01098">
    <property type="entry name" value="FTSW_RODA_SPOVE"/>
    <property type="match status" value="1"/>
</dbReference>
<protein>
    <submittedName>
        <fullName evidence="7">FtsW/RodA/SpoVE family cell cycle protein</fullName>
    </submittedName>
</protein>
<evidence type="ECO:0000256" key="5">
    <source>
        <dbReference type="ARBA" id="ARBA00023136"/>
    </source>
</evidence>
<evidence type="ECO:0000313" key="7">
    <source>
        <dbReference type="EMBL" id="TXC85822.1"/>
    </source>
</evidence>
<dbReference type="InterPro" id="IPR001182">
    <property type="entry name" value="FtsW/RodA"/>
</dbReference>
<keyword evidence="2 6" id="KW-0812">Transmembrane</keyword>
<keyword evidence="8" id="KW-1185">Reference proteome</keyword>
<feature type="transmembrane region" description="Helical" evidence="6">
    <location>
        <begin position="109"/>
        <end position="128"/>
    </location>
</feature>
<dbReference type="GO" id="GO:0032153">
    <property type="term" value="C:cell division site"/>
    <property type="evidence" value="ECO:0007669"/>
    <property type="project" value="TreeGrafter"/>
</dbReference>
<dbReference type="AlphaFoldDB" id="A0A5C6VJS1"/>
<organism evidence="7 8">
    <name type="scientific">Metabacillus litoralis</name>
    <dbReference type="NCBI Taxonomy" id="152268"/>
    <lineage>
        <taxon>Bacteria</taxon>
        <taxon>Bacillati</taxon>
        <taxon>Bacillota</taxon>
        <taxon>Bacilli</taxon>
        <taxon>Bacillales</taxon>
        <taxon>Bacillaceae</taxon>
        <taxon>Metabacillus</taxon>
    </lineage>
</organism>
<comment type="subcellular location">
    <subcellularLocation>
        <location evidence="1">Membrane</location>
        <topology evidence="1">Multi-pass membrane protein</topology>
    </subcellularLocation>
</comment>
<feature type="transmembrane region" description="Helical" evidence="6">
    <location>
        <begin position="80"/>
        <end position="97"/>
    </location>
</feature>
<keyword evidence="4 6" id="KW-1133">Transmembrane helix</keyword>
<feature type="transmembrane region" description="Helical" evidence="6">
    <location>
        <begin position="194"/>
        <end position="209"/>
    </location>
</feature>
<dbReference type="OrthoDB" id="2192428at2"/>
<keyword evidence="3" id="KW-0133">Cell shape</keyword>
<dbReference type="PANTHER" id="PTHR30474:SF1">
    <property type="entry name" value="PEPTIDOGLYCAN GLYCOSYLTRANSFERASE MRDB"/>
    <property type="match status" value="1"/>
</dbReference>
<dbReference type="RefSeq" id="WP_146950306.1">
    <property type="nucleotide sequence ID" value="NZ_VOQF01000015.1"/>
</dbReference>
<reference evidence="7 8" key="1">
    <citation type="journal article" date="2005" name="Int. J. Syst. Evol. Microbiol.">
        <title>Bacillus litoralis sp. nov., isolated from a tidal flat of the Yellow Sea in Korea.</title>
        <authorList>
            <person name="Yoon J.H."/>
            <person name="Oh T.K."/>
        </authorList>
    </citation>
    <scope>NUCLEOTIDE SEQUENCE [LARGE SCALE GENOMIC DNA]</scope>
    <source>
        <strain evidence="7 8">SW-211</strain>
    </source>
</reference>
<feature type="transmembrane region" description="Helical" evidence="6">
    <location>
        <begin position="163"/>
        <end position="187"/>
    </location>
</feature>
<sequence>MTNRKEHFLAEVLQFIKAKEAKSVIYKELNYHIKMSKSELVSKGISDSEAEEKAISQMGSPSELGTHFNKLYRPIFDWKLFGLFIIIISMGVLPHIHSTVYSENLLIKQVIYIVLGILVTLIVMFIDYRKVKRFGWFFLLAALGLLFVLTFFLNTVIQGVGHLAFFGFAISGNSLYSLFLVFWAFYFSKEKPKLYVIVGVYLFSVFLFMRLPSLSAVFIYSILVFTLFFCSSKSKKTIYTTIGVLLGLVIAIVCTFWFNTKEYQKDRLLGFLNPNEYSQGPGYMYIKLKELLSMGGWFGNSGQAIFDNGMTSDFAFANITFYFGWILSGFLFATILLLLYRMIIVSTSIKDRFGKLLIIGVCSLLTIQVMYNIGMILGLFPIISMTLPFISYGLHSTVLNSILIGIVLSVYRRKHLIIHVA</sequence>
<gene>
    <name evidence="7" type="ORF">FS935_19445</name>
</gene>
<dbReference type="GO" id="GO:0051301">
    <property type="term" value="P:cell division"/>
    <property type="evidence" value="ECO:0007669"/>
    <property type="project" value="InterPro"/>
</dbReference>
<comment type="caution">
    <text evidence="7">The sequence shown here is derived from an EMBL/GenBank/DDBJ whole genome shotgun (WGS) entry which is preliminary data.</text>
</comment>
<accession>A0A5C6VJS1</accession>
<keyword evidence="5 6" id="KW-0472">Membrane</keyword>
<dbReference type="GO" id="GO:0005886">
    <property type="term" value="C:plasma membrane"/>
    <property type="evidence" value="ECO:0007669"/>
    <property type="project" value="TreeGrafter"/>
</dbReference>
<evidence type="ECO:0000256" key="4">
    <source>
        <dbReference type="ARBA" id="ARBA00022989"/>
    </source>
</evidence>
<feature type="transmembrane region" description="Helical" evidence="6">
    <location>
        <begin position="389"/>
        <end position="411"/>
    </location>
</feature>
<evidence type="ECO:0000313" key="8">
    <source>
        <dbReference type="Proteomes" id="UP000321363"/>
    </source>
</evidence>
<dbReference type="NCBIfam" id="NF038403">
    <property type="entry name" value="perm_prefix_1"/>
    <property type="match status" value="1"/>
</dbReference>